<protein>
    <submittedName>
        <fullName evidence="2">DDE-type integrase/transposase/recombinase</fullName>
    </submittedName>
</protein>
<dbReference type="InterPro" id="IPR036397">
    <property type="entry name" value="RNaseH_sf"/>
</dbReference>
<evidence type="ECO:0000313" key="3">
    <source>
        <dbReference type="Proteomes" id="UP000544122"/>
    </source>
</evidence>
<feature type="domain" description="Integrase catalytic" evidence="1">
    <location>
        <begin position="28"/>
        <end position="122"/>
    </location>
</feature>
<dbReference type="InterPro" id="IPR050900">
    <property type="entry name" value="Transposase_IS3/IS150/IS904"/>
</dbReference>
<comment type="caution">
    <text evidence="2">The sequence shown here is derived from an EMBL/GenBank/DDBJ whole genome shotgun (WGS) entry which is preliminary data.</text>
</comment>
<dbReference type="InterPro" id="IPR012337">
    <property type="entry name" value="RNaseH-like_sf"/>
</dbReference>
<accession>A0A7Y4GXD9</accession>
<dbReference type="Pfam" id="PF00665">
    <property type="entry name" value="rve"/>
    <property type="match status" value="1"/>
</dbReference>
<dbReference type="RefSeq" id="WP_171582917.1">
    <property type="nucleotide sequence ID" value="NZ_JAAVLX010000011.1"/>
</dbReference>
<evidence type="ECO:0000259" key="1">
    <source>
        <dbReference type="PROSITE" id="PS50994"/>
    </source>
</evidence>
<dbReference type="Gene3D" id="3.30.420.10">
    <property type="entry name" value="Ribonuclease H-like superfamily/Ribonuclease H"/>
    <property type="match status" value="1"/>
</dbReference>
<dbReference type="PANTHER" id="PTHR46889">
    <property type="entry name" value="TRANSPOSASE INSF FOR INSERTION SEQUENCE IS3B-RELATED"/>
    <property type="match status" value="1"/>
</dbReference>
<gene>
    <name evidence="2" type="ORF">HCN58_29865</name>
</gene>
<dbReference type="EMBL" id="JAAVLX010000011">
    <property type="protein sequence ID" value="NOJ43719.1"/>
    <property type="molecule type" value="Genomic_DNA"/>
</dbReference>
<evidence type="ECO:0000313" key="2">
    <source>
        <dbReference type="EMBL" id="NOJ43719.1"/>
    </source>
</evidence>
<dbReference type="Proteomes" id="UP000544122">
    <property type="component" value="Unassembled WGS sequence"/>
</dbReference>
<dbReference type="SUPFAM" id="SSF53098">
    <property type="entry name" value="Ribonuclease H-like"/>
    <property type="match status" value="1"/>
</dbReference>
<name>A0A7Y4GXD9_9BRAD</name>
<proteinExistence type="predicted"/>
<reference evidence="2 3" key="1">
    <citation type="submission" date="2020-03" db="EMBL/GenBank/DDBJ databases">
        <title>Bradyrhizobium diversity isolated from nodules of Indigofera sp.</title>
        <authorList>
            <person name="Klepa M."/>
            <person name="Helene L."/>
            <person name="Hungria M."/>
        </authorList>
    </citation>
    <scope>NUCLEOTIDE SEQUENCE [LARGE SCALE GENOMIC DNA]</scope>
    <source>
        <strain evidence="2 3">WSM 1791</strain>
    </source>
</reference>
<dbReference type="GO" id="GO:0015074">
    <property type="term" value="P:DNA integration"/>
    <property type="evidence" value="ECO:0007669"/>
    <property type="project" value="InterPro"/>
</dbReference>
<dbReference type="GO" id="GO:0003676">
    <property type="term" value="F:nucleic acid binding"/>
    <property type="evidence" value="ECO:0007669"/>
    <property type="project" value="InterPro"/>
</dbReference>
<dbReference type="InterPro" id="IPR001584">
    <property type="entry name" value="Integrase_cat-core"/>
</dbReference>
<dbReference type="AlphaFoldDB" id="A0A7Y4GXD9"/>
<sequence>MRRHGIRAIMPSPGRVRSTDSLVARDFTAAVPNRVWLADITYIPTAEGRLHLAAVMDLFSRKIVGWAMRDQMLVELASSALTVASQQQQRPQAGLIHHSDCGVHYAAPVYRAALQPPTSPHR</sequence>
<dbReference type="PROSITE" id="PS50994">
    <property type="entry name" value="INTEGRASE"/>
    <property type="match status" value="1"/>
</dbReference>
<dbReference type="PANTHER" id="PTHR46889:SF4">
    <property type="entry name" value="TRANSPOSASE INSO FOR INSERTION SEQUENCE ELEMENT IS911B-RELATED"/>
    <property type="match status" value="1"/>
</dbReference>
<organism evidence="2 3">
    <name type="scientific">Bradyrhizobium australiense</name>
    <dbReference type="NCBI Taxonomy" id="2721161"/>
    <lineage>
        <taxon>Bacteria</taxon>
        <taxon>Pseudomonadati</taxon>
        <taxon>Pseudomonadota</taxon>
        <taxon>Alphaproteobacteria</taxon>
        <taxon>Hyphomicrobiales</taxon>
        <taxon>Nitrobacteraceae</taxon>
        <taxon>Bradyrhizobium</taxon>
    </lineage>
</organism>
<keyword evidence="3" id="KW-1185">Reference proteome</keyword>